<name>F2UCF2_SALR5</name>
<accession>F2UCF2</accession>
<evidence type="ECO:0000259" key="4">
    <source>
        <dbReference type="Pfam" id="PF13359"/>
    </source>
</evidence>
<dbReference type="GeneID" id="16073734"/>
<dbReference type="RefSeq" id="XP_004993159.1">
    <property type="nucleotide sequence ID" value="XM_004993102.1"/>
</dbReference>
<dbReference type="Pfam" id="PF13359">
    <property type="entry name" value="DDE_Tnp_4"/>
    <property type="match status" value="1"/>
</dbReference>
<dbReference type="EMBL" id="GL832968">
    <property type="protein sequence ID" value="EGD74259.1"/>
    <property type="molecule type" value="Genomic_DNA"/>
</dbReference>
<feature type="domain" description="DDE Tnp4" evidence="4">
    <location>
        <begin position="113"/>
        <end position="284"/>
    </location>
</feature>
<feature type="compositionally biased region" description="Basic residues" evidence="3">
    <location>
        <begin position="202"/>
        <end position="213"/>
    </location>
</feature>
<sequence length="321" mass="35996">MKRLARALAVRSKYDCGVGYRVDGMTALALLLRRLAFPCRLKDLLRLFRLKWSVTKVGRVIHAIAGDLARRFGPKVQLSQALFKDADIYAKAIARQLAVKGMRNPPRDLCGFVDGSRIEVCRPMRMQDVLYSGYKKNHNLLYQIIALPNGLIVSANVFPGRYNDAKASFVSELDALVPAGYRLLADSGYGKSRSVLALDRPQRKKKANKHRMQSRSTAAVTRDNNDESVQDQAETDQHGGASSTQETLRLARQRRDRKALSSVRTAVEDVIGQWKEHFKAMYYSKQLRTLGSPNCLACLHPNLVARRFGVPPPPLELYLSA</sequence>
<dbReference type="KEGG" id="sre:PTSG_06271"/>
<evidence type="ECO:0000256" key="3">
    <source>
        <dbReference type="SAM" id="MobiDB-lite"/>
    </source>
</evidence>
<reference evidence="5" key="1">
    <citation type="submission" date="2009-08" db="EMBL/GenBank/DDBJ databases">
        <title>Annotation of Salpingoeca rosetta.</title>
        <authorList>
            <consortium name="The Broad Institute Genome Sequencing Platform"/>
            <person name="Russ C."/>
            <person name="Cuomo C."/>
            <person name="Burger G."/>
            <person name="Gray M.W."/>
            <person name="Holland P.W.H."/>
            <person name="King N."/>
            <person name="Lang F.B.F."/>
            <person name="Roger A.J."/>
            <person name="Ruiz-Trillo I."/>
            <person name="Young S.K."/>
            <person name="Zeng Q."/>
            <person name="Gargeya S."/>
            <person name="Alvarado L."/>
            <person name="Berlin A."/>
            <person name="Chapman S.B."/>
            <person name="Chen Z."/>
            <person name="Freedman E."/>
            <person name="Gellesch M."/>
            <person name="Goldberg J."/>
            <person name="Griggs A."/>
            <person name="Gujja S."/>
            <person name="Heilman E."/>
            <person name="Heiman D."/>
            <person name="Howarth C."/>
            <person name="Mehta T."/>
            <person name="Neiman D."/>
            <person name="Pearson M."/>
            <person name="Roberts A."/>
            <person name="Saif S."/>
            <person name="Shea T."/>
            <person name="Shenoy N."/>
            <person name="Sisk P."/>
            <person name="Stolte C."/>
            <person name="Sykes S."/>
            <person name="White J."/>
            <person name="Yandava C."/>
            <person name="Haas B."/>
            <person name="Nusbaum C."/>
            <person name="Birren B."/>
        </authorList>
    </citation>
    <scope>NUCLEOTIDE SEQUENCE [LARGE SCALE GENOMIC DNA]</scope>
    <source>
        <strain evidence="5">ATCC 50818</strain>
    </source>
</reference>
<dbReference type="InterPro" id="IPR027806">
    <property type="entry name" value="HARBI1_dom"/>
</dbReference>
<dbReference type="AlphaFoldDB" id="F2UCF2"/>
<evidence type="ECO:0000256" key="2">
    <source>
        <dbReference type="ARBA" id="ARBA00022723"/>
    </source>
</evidence>
<keyword evidence="2" id="KW-0479">Metal-binding</keyword>
<dbReference type="Proteomes" id="UP000007799">
    <property type="component" value="Unassembled WGS sequence"/>
</dbReference>
<gene>
    <name evidence="5" type="ORF">PTSG_06271</name>
</gene>
<evidence type="ECO:0000313" key="5">
    <source>
        <dbReference type="EMBL" id="EGD74259.1"/>
    </source>
</evidence>
<dbReference type="InParanoid" id="F2UCF2"/>
<evidence type="ECO:0000313" key="6">
    <source>
        <dbReference type="Proteomes" id="UP000007799"/>
    </source>
</evidence>
<dbReference type="GO" id="GO:0046872">
    <property type="term" value="F:metal ion binding"/>
    <property type="evidence" value="ECO:0007669"/>
    <property type="project" value="UniProtKB-KW"/>
</dbReference>
<proteinExistence type="predicted"/>
<feature type="region of interest" description="Disordered" evidence="3">
    <location>
        <begin position="195"/>
        <end position="255"/>
    </location>
</feature>
<comment type="cofactor">
    <cofactor evidence="1">
        <name>a divalent metal cation</name>
        <dbReference type="ChEBI" id="CHEBI:60240"/>
    </cofactor>
</comment>
<keyword evidence="6" id="KW-1185">Reference proteome</keyword>
<protein>
    <recommendedName>
        <fullName evidence="4">DDE Tnp4 domain-containing protein</fullName>
    </recommendedName>
</protein>
<organism evidence="6">
    <name type="scientific">Salpingoeca rosetta (strain ATCC 50818 / BSB-021)</name>
    <dbReference type="NCBI Taxonomy" id="946362"/>
    <lineage>
        <taxon>Eukaryota</taxon>
        <taxon>Choanoflagellata</taxon>
        <taxon>Craspedida</taxon>
        <taxon>Salpingoecidae</taxon>
        <taxon>Salpingoeca</taxon>
    </lineage>
</organism>
<evidence type="ECO:0000256" key="1">
    <source>
        <dbReference type="ARBA" id="ARBA00001968"/>
    </source>
</evidence>